<dbReference type="PROSITE" id="PS50883">
    <property type="entry name" value="EAL"/>
    <property type="match status" value="1"/>
</dbReference>
<dbReference type="GO" id="GO:0071111">
    <property type="term" value="F:cyclic-guanylate-specific phosphodiesterase activity"/>
    <property type="evidence" value="ECO:0007669"/>
    <property type="project" value="InterPro"/>
</dbReference>
<feature type="transmembrane region" description="Helical" evidence="1">
    <location>
        <begin position="194"/>
        <end position="214"/>
    </location>
</feature>
<dbReference type="SMART" id="SM00052">
    <property type="entry name" value="EAL"/>
    <property type="match status" value="1"/>
</dbReference>
<reference evidence="5" key="1">
    <citation type="submission" date="2020-12" db="EMBL/GenBank/DDBJ databases">
        <title>The genome sequence of Inhella sp. 1Y17.</title>
        <authorList>
            <person name="Liu Y."/>
        </authorList>
    </citation>
    <scope>NUCLEOTIDE SEQUENCE</scope>
    <source>
        <strain evidence="5">1Y17</strain>
    </source>
</reference>
<evidence type="ECO:0000256" key="1">
    <source>
        <dbReference type="SAM" id="Phobius"/>
    </source>
</evidence>
<dbReference type="InterPro" id="IPR035919">
    <property type="entry name" value="EAL_sf"/>
</dbReference>
<evidence type="ECO:0000259" key="3">
    <source>
        <dbReference type="PROSITE" id="PS50883"/>
    </source>
</evidence>
<dbReference type="PROSITE" id="PS50112">
    <property type="entry name" value="PAS"/>
    <property type="match status" value="1"/>
</dbReference>
<organism evidence="5 6">
    <name type="scientific">Inhella proteolytica</name>
    <dbReference type="NCBI Taxonomy" id="2795029"/>
    <lineage>
        <taxon>Bacteria</taxon>
        <taxon>Pseudomonadati</taxon>
        <taxon>Pseudomonadota</taxon>
        <taxon>Betaproteobacteria</taxon>
        <taxon>Burkholderiales</taxon>
        <taxon>Sphaerotilaceae</taxon>
        <taxon>Inhella</taxon>
    </lineage>
</organism>
<dbReference type="SUPFAM" id="SSF55785">
    <property type="entry name" value="PYP-like sensor domain (PAS domain)"/>
    <property type="match status" value="1"/>
</dbReference>
<proteinExistence type="predicted"/>
<keyword evidence="1" id="KW-1133">Transmembrane helix</keyword>
<dbReference type="SMART" id="SM00267">
    <property type="entry name" value="GGDEF"/>
    <property type="match status" value="1"/>
</dbReference>
<dbReference type="Proteomes" id="UP000613266">
    <property type="component" value="Unassembled WGS sequence"/>
</dbReference>
<dbReference type="Gene3D" id="3.30.450.20">
    <property type="entry name" value="PAS domain"/>
    <property type="match status" value="1"/>
</dbReference>
<sequence length="982" mass="107554">MTALRTPLPSPWGALPGRLDRLLLGFSAYLLPLLLGLLTLLALSQWPREFSESSPAALDLRRLEHLSSQPSPGLRALLSQQATAKAHDTRLSEQPQWLQLVVPPATPWLEFPSRHLQALRCWDAETGTLLGQADRRGQTGALEALKAGFALHLQPSQAGRELMCQAQAAGPARLQVLAWQEAALQDSVLQFHHAAGLLDGGLTLLAAFLFISALINRNTSYSVFAVWLVLNLRMAALSAGWDAQWFGHQVPLEWLYPLRQATMALYYLSTYALFRSFFREELQRVGAGPLLQLAQWSCVPLLLAALTLPYSQFLPLMWVCTALGVGVLVHYLARILWVTRSQVALWYAASLAITLGAGLAEVLAAAFGLRAFSGIGNSVTAALSSSLLASLSVAAQMKQAQDARRAAQGKLEQTFSALPIGLFTLNLRGQFLAANPALQQMLGSQVLEPGANDFQRHFEPGSWVRLHERLYASPQVEMELNNQGERRFLVRAALSQDRIEGSLQDVTERSRAAENLHFLAHSDTLTRVLNRRGIEARLDEALKALLPGDTLCLAYLDLDRFKLINDLYGHSAGDAVLQQVCARVQGVLVEPMQFGRVGGDEFLIVMAGIRTPLARLIAQGVVGCIGNSPYRIDERAFHVRGSVGLVEIPAGTPIKDAIARADRACREAKGKPQSEGLVVFERDSPAQQEHEAEMKLVALLSAGEEIQGLHLAMQPIMSLLQPRGSLNFEVLLRMHDGAGRPVPTHRLIAAAELSGRMSVIDRWVLQQTLLWIIHHRAELPQLKFVCMNLSGASLNDEHFVEDVFDMLETHIEAAPYLCLEITESVALHDLANTRRFISQVRQIGAKVALDDFGAGYTSFSYLKELPGDLLKIDGSFIVSMNQHPANIAIVEAIVSLARNLGMKTVAEWAEDAETVETLAEIGVDYVQGFAVARPQSPQELLKLRSAADLIDDEALHAFIQRVETGGAVTGMFVGSSPGLLRQ</sequence>
<feature type="domain" description="EAL" evidence="3">
    <location>
        <begin position="689"/>
        <end position="948"/>
    </location>
</feature>
<feature type="domain" description="GGDEF" evidence="4">
    <location>
        <begin position="549"/>
        <end position="682"/>
    </location>
</feature>
<feature type="transmembrane region" description="Helical" evidence="1">
    <location>
        <begin position="345"/>
        <end position="369"/>
    </location>
</feature>
<feature type="transmembrane region" description="Helical" evidence="1">
    <location>
        <begin position="316"/>
        <end position="333"/>
    </location>
</feature>
<dbReference type="SUPFAM" id="SSF141868">
    <property type="entry name" value="EAL domain-like"/>
    <property type="match status" value="1"/>
</dbReference>
<accession>A0A931NJ33</accession>
<dbReference type="InterPro" id="IPR035965">
    <property type="entry name" value="PAS-like_dom_sf"/>
</dbReference>
<comment type="caution">
    <text evidence="5">The sequence shown here is derived from an EMBL/GenBank/DDBJ whole genome shotgun (WGS) entry which is preliminary data.</text>
</comment>
<dbReference type="InterPro" id="IPR029787">
    <property type="entry name" value="Nucleotide_cyclase"/>
</dbReference>
<feature type="transmembrane region" description="Helical" evidence="1">
    <location>
        <begin position="261"/>
        <end position="278"/>
    </location>
</feature>
<dbReference type="InterPro" id="IPR000160">
    <property type="entry name" value="GGDEF_dom"/>
</dbReference>
<keyword evidence="6" id="KW-1185">Reference proteome</keyword>
<evidence type="ECO:0000313" key="5">
    <source>
        <dbReference type="EMBL" id="MBH9578614.1"/>
    </source>
</evidence>
<dbReference type="PANTHER" id="PTHR33121:SF70">
    <property type="entry name" value="SIGNALING PROTEIN YKOW"/>
    <property type="match status" value="1"/>
</dbReference>
<dbReference type="Gene3D" id="3.20.20.450">
    <property type="entry name" value="EAL domain"/>
    <property type="match status" value="1"/>
</dbReference>
<dbReference type="Pfam" id="PF00563">
    <property type="entry name" value="EAL"/>
    <property type="match status" value="1"/>
</dbReference>
<dbReference type="PANTHER" id="PTHR33121">
    <property type="entry name" value="CYCLIC DI-GMP PHOSPHODIESTERASE PDEF"/>
    <property type="match status" value="1"/>
</dbReference>
<keyword evidence="1" id="KW-0472">Membrane</keyword>
<gene>
    <name evidence="5" type="ORF">I7X39_17110</name>
</gene>
<dbReference type="InterPro" id="IPR043128">
    <property type="entry name" value="Rev_trsase/Diguanyl_cyclase"/>
</dbReference>
<feature type="domain" description="PAS" evidence="2">
    <location>
        <begin position="407"/>
        <end position="443"/>
    </location>
</feature>
<dbReference type="InterPro" id="IPR050706">
    <property type="entry name" value="Cyclic-di-GMP_PDE-like"/>
</dbReference>
<dbReference type="CDD" id="cd01949">
    <property type="entry name" value="GGDEF"/>
    <property type="match status" value="1"/>
</dbReference>
<dbReference type="EMBL" id="JAEDAK010000013">
    <property type="protein sequence ID" value="MBH9578614.1"/>
    <property type="molecule type" value="Genomic_DNA"/>
</dbReference>
<dbReference type="SUPFAM" id="SSF55073">
    <property type="entry name" value="Nucleotide cyclase"/>
    <property type="match status" value="1"/>
</dbReference>
<dbReference type="Pfam" id="PF00990">
    <property type="entry name" value="GGDEF"/>
    <property type="match status" value="1"/>
</dbReference>
<dbReference type="RefSeq" id="WP_198112382.1">
    <property type="nucleotide sequence ID" value="NZ_JAEDAK010000013.1"/>
</dbReference>
<dbReference type="AlphaFoldDB" id="A0A931NJ33"/>
<dbReference type="Gene3D" id="3.30.70.270">
    <property type="match status" value="1"/>
</dbReference>
<evidence type="ECO:0000259" key="2">
    <source>
        <dbReference type="PROSITE" id="PS50112"/>
    </source>
</evidence>
<keyword evidence="1" id="KW-0812">Transmembrane</keyword>
<feature type="transmembrane region" description="Helical" evidence="1">
    <location>
        <begin position="21"/>
        <end position="43"/>
    </location>
</feature>
<dbReference type="PROSITE" id="PS50887">
    <property type="entry name" value="GGDEF"/>
    <property type="match status" value="1"/>
</dbReference>
<dbReference type="InterPro" id="IPR001633">
    <property type="entry name" value="EAL_dom"/>
</dbReference>
<name>A0A931NJ33_9BURK</name>
<evidence type="ECO:0000313" key="6">
    <source>
        <dbReference type="Proteomes" id="UP000613266"/>
    </source>
</evidence>
<dbReference type="CDD" id="cd01948">
    <property type="entry name" value="EAL"/>
    <property type="match status" value="1"/>
</dbReference>
<feature type="transmembrane region" description="Helical" evidence="1">
    <location>
        <begin position="290"/>
        <end position="310"/>
    </location>
</feature>
<protein>
    <submittedName>
        <fullName evidence="5">EAL domain-containing protein</fullName>
    </submittedName>
</protein>
<dbReference type="InterPro" id="IPR000014">
    <property type="entry name" value="PAS"/>
</dbReference>
<evidence type="ECO:0000259" key="4">
    <source>
        <dbReference type="PROSITE" id="PS50887"/>
    </source>
</evidence>
<dbReference type="NCBIfam" id="TIGR00254">
    <property type="entry name" value="GGDEF"/>
    <property type="match status" value="1"/>
</dbReference>
<feature type="transmembrane region" description="Helical" evidence="1">
    <location>
        <begin position="221"/>
        <end position="241"/>
    </location>
</feature>